<evidence type="ECO:0000313" key="1">
    <source>
        <dbReference type="EMBL" id="EPT03009.1"/>
    </source>
</evidence>
<sequence length="217" mass="24436">QSSECQKSGWFFHKHVCKSIKEERSQLKEMDKCFLSAGGTRPPTAKAGAILPSVIMDEFCAFAEKFKLPLMEAGYNALRIATEPDFSANALLFVMLDHVPERVQSPRQWARFKVLYARPMTYDDLADTYGRANVQQFIDQFKMLRGIQSRAADYVASVTVMLSAYCNVVSPPVPLQYPVPIQVTPAYMRAVTLTDAWEAKLTDIVERICSRQPTGRG</sequence>
<dbReference type="EMBL" id="KE504132">
    <property type="protein sequence ID" value="EPT03009.1"/>
    <property type="molecule type" value="Genomic_DNA"/>
</dbReference>
<keyword evidence="2" id="KW-1185">Reference proteome</keyword>
<protein>
    <submittedName>
        <fullName evidence="1">Uncharacterized protein</fullName>
    </submittedName>
</protein>
<dbReference type="OrthoDB" id="2727672at2759"/>
<gene>
    <name evidence="1" type="ORF">FOMPIDRAFT_47818</name>
</gene>
<dbReference type="Proteomes" id="UP000015241">
    <property type="component" value="Unassembled WGS sequence"/>
</dbReference>
<proteinExistence type="predicted"/>
<accession>S8EI84</accession>
<evidence type="ECO:0000313" key="2">
    <source>
        <dbReference type="Proteomes" id="UP000015241"/>
    </source>
</evidence>
<name>S8EI84_FOMSC</name>
<organism evidence="1 2">
    <name type="scientific">Fomitopsis schrenkii</name>
    <name type="common">Brown rot fungus</name>
    <dbReference type="NCBI Taxonomy" id="2126942"/>
    <lineage>
        <taxon>Eukaryota</taxon>
        <taxon>Fungi</taxon>
        <taxon>Dikarya</taxon>
        <taxon>Basidiomycota</taxon>
        <taxon>Agaricomycotina</taxon>
        <taxon>Agaricomycetes</taxon>
        <taxon>Polyporales</taxon>
        <taxon>Fomitopsis</taxon>
    </lineage>
</organism>
<dbReference type="STRING" id="743788.S8EI84"/>
<feature type="non-terminal residue" evidence="1">
    <location>
        <position position="1"/>
    </location>
</feature>
<dbReference type="AlphaFoldDB" id="S8EI84"/>
<reference evidence="1 2" key="1">
    <citation type="journal article" date="2012" name="Science">
        <title>The Paleozoic origin of enzymatic lignin decomposition reconstructed from 31 fungal genomes.</title>
        <authorList>
            <person name="Floudas D."/>
            <person name="Binder M."/>
            <person name="Riley R."/>
            <person name="Barry K."/>
            <person name="Blanchette R.A."/>
            <person name="Henrissat B."/>
            <person name="Martinez A.T."/>
            <person name="Otillar R."/>
            <person name="Spatafora J.W."/>
            <person name="Yadav J.S."/>
            <person name="Aerts A."/>
            <person name="Benoit I."/>
            <person name="Boyd A."/>
            <person name="Carlson A."/>
            <person name="Copeland A."/>
            <person name="Coutinho P.M."/>
            <person name="de Vries R.P."/>
            <person name="Ferreira P."/>
            <person name="Findley K."/>
            <person name="Foster B."/>
            <person name="Gaskell J."/>
            <person name="Glotzer D."/>
            <person name="Gorecki P."/>
            <person name="Heitman J."/>
            <person name="Hesse C."/>
            <person name="Hori C."/>
            <person name="Igarashi K."/>
            <person name="Jurgens J.A."/>
            <person name="Kallen N."/>
            <person name="Kersten P."/>
            <person name="Kohler A."/>
            <person name="Kuees U."/>
            <person name="Kumar T.K.A."/>
            <person name="Kuo A."/>
            <person name="LaButti K."/>
            <person name="Larrondo L.F."/>
            <person name="Lindquist E."/>
            <person name="Ling A."/>
            <person name="Lombard V."/>
            <person name="Lucas S."/>
            <person name="Lundell T."/>
            <person name="Martin R."/>
            <person name="McLaughlin D.J."/>
            <person name="Morgenstern I."/>
            <person name="Morin E."/>
            <person name="Murat C."/>
            <person name="Nagy L.G."/>
            <person name="Nolan M."/>
            <person name="Ohm R.A."/>
            <person name="Patyshakuliyeva A."/>
            <person name="Rokas A."/>
            <person name="Ruiz-Duenas F.J."/>
            <person name="Sabat G."/>
            <person name="Salamov A."/>
            <person name="Samejima M."/>
            <person name="Schmutz J."/>
            <person name="Slot J.C."/>
            <person name="St John F."/>
            <person name="Stenlid J."/>
            <person name="Sun H."/>
            <person name="Sun S."/>
            <person name="Syed K."/>
            <person name="Tsang A."/>
            <person name="Wiebenga A."/>
            <person name="Young D."/>
            <person name="Pisabarro A."/>
            <person name="Eastwood D.C."/>
            <person name="Martin F."/>
            <person name="Cullen D."/>
            <person name="Grigoriev I.V."/>
            <person name="Hibbett D.S."/>
        </authorList>
    </citation>
    <scope>NUCLEOTIDE SEQUENCE</scope>
    <source>
        <strain evidence="2">FP-58527</strain>
    </source>
</reference>
<dbReference type="HOGENOM" id="CLU_1274919_0_0_1"/>
<dbReference type="InParanoid" id="S8EI84"/>